<accession>A0AAW3MT98</accession>
<dbReference type="Proteomes" id="UP000056453">
    <property type="component" value="Unassembled WGS sequence"/>
</dbReference>
<dbReference type="RefSeq" id="WP_059954263.1">
    <property type="nucleotide sequence ID" value="NZ_LPBJ01000047.1"/>
</dbReference>
<proteinExistence type="predicted"/>
<protein>
    <recommendedName>
        <fullName evidence="4">Restriction endonuclease</fullName>
    </recommendedName>
</protein>
<dbReference type="AlphaFoldDB" id="A0AAW3MT98"/>
<evidence type="ECO:0000313" key="2">
    <source>
        <dbReference type="EMBL" id="KVP98191.1"/>
    </source>
</evidence>
<keyword evidence="3" id="KW-1185">Reference proteome</keyword>
<organism evidence="2 3">
    <name type="scientific">Burkholderia ubonensis</name>
    <dbReference type="NCBI Taxonomy" id="101571"/>
    <lineage>
        <taxon>Bacteria</taxon>
        <taxon>Pseudomonadati</taxon>
        <taxon>Pseudomonadota</taxon>
        <taxon>Betaproteobacteria</taxon>
        <taxon>Burkholderiales</taxon>
        <taxon>Burkholderiaceae</taxon>
        <taxon>Burkholderia</taxon>
        <taxon>Burkholderia cepacia complex</taxon>
    </lineage>
</organism>
<evidence type="ECO:0000313" key="3">
    <source>
        <dbReference type="Proteomes" id="UP000056453"/>
    </source>
</evidence>
<gene>
    <name evidence="2" type="ORF">WJ96_06355</name>
</gene>
<sequence length="378" mass="42065">MTAIAPARTSHVLTELNLCATARQAGWSNPNILRPDELLCGVMQLPLAGYHIPVRMLVNLGEDVAPLLARLHEDIQQSVALEEFVLMVDFTPEAVRAYRASFQRVTTKRITVGAPRDFVVWLRARLGALAGLPATSFVRRLTERLLLVNAAPEPMERRPLVGDYKGSKIQDSFDYGRDGVQAVETLLACAHVREGGVVTNVEKDPNYQREGVDLLVEVEPGSEAIKGDVKAERYDKNLSLEDKSRLYQAKPKGPGPENNKKDGKLGWLHTSKMNVLCTLFGPTGELFVIDFEELKAWALANEKRLEHKEGGAKGQSYKSLVWLAPANLLLTELTGIVRIRISDWLPTLYAGQFEDRTNIKSNLLRRTLCPQPRLVLPA</sequence>
<evidence type="ECO:0008006" key="4">
    <source>
        <dbReference type="Google" id="ProtNLM"/>
    </source>
</evidence>
<dbReference type="EMBL" id="LPBJ01000047">
    <property type="protein sequence ID" value="KVP98191.1"/>
    <property type="molecule type" value="Genomic_DNA"/>
</dbReference>
<feature type="region of interest" description="Disordered" evidence="1">
    <location>
        <begin position="245"/>
        <end position="264"/>
    </location>
</feature>
<comment type="caution">
    <text evidence="2">The sequence shown here is derived from an EMBL/GenBank/DDBJ whole genome shotgun (WGS) entry which is preliminary data.</text>
</comment>
<reference evidence="2 3" key="1">
    <citation type="submission" date="2015-11" db="EMBL/GenBank/DDBJ databases">
        <title>Expanding the genomic diversity of Burkholderia species for the development of highly accurate diagnostics.</title>
        <authorList>
            <person name="Sahl J."/>
            <person name="Keim P."/>
            <person name="Wagner D."/>
        </authorList>
    </citation>
    <scope>NUCLEOTIDE SEQUENCE [LARGE SCALE GENOMIC DNA]</scope>
    <source>
        <strain evidence="2 3">MSMB1808WGS</strain>
    </source>
</reference>
<evidence type="ECO:0000256" key="1">
    <source>
        <dbReference type="SAM" id="MobiDB-lite"/>
    </source>
</evidence>
<name>A0AAW3MT98_9BURK</name>